<evidence type="ECO:0000313" key="8">
    <source>
        <dbReference type="EMBL" id="VEL18903.1"/>
    </source>
</evidence>
<evidence type="ECO:0000256" key="5">
    <source>
        <dbReference type="RuleBase" id="RU000682"/>
    </source>
</evidence>
<keyword evidence="3 4" id="KW-0539">Nucleus</keyword>
<dbReference type="CDD" id="cd00086">
    <property type="entry name" value="homeodomain"/>
    <property type="match status" value="1"/>
</dbReference>
<reference evidence="8" key="1">
    <citation type="submission" date="2018-11" db="EMBL/GenBank/DDBJ databases">
        <authorList>
            <consortium name="Pathogen Informatics"/>
        </authorList>
    </citation>
    <scope>NUCLEOTIDE SEQUENCE</scope>
</reference>
<comment type="subcellular location">
    <subcellularLocation>
        <location evidence="4 5">Nucleus</location>
    </subcellularLocation>
</comment>
<evidence type="ECO:0000256" key="2">
    <source>
        <dbReference type="ARBA" id="ARBA00023155"/>
    </source>
</evidence>
<dbReference type="GO" id="GO:0045944">
    <property type="term" value="P:positive regulation of transcription by RNA polymerase II"/>
    <property type="evidence" value="ECO:0007669"/>
    <property type="project" value="UniProtKB-ARBA"/>
</dbReference>
<feature type="compositionally biased region" description="Polar residues" evidence="6">
    <location>
        <begin position="19"/>
        <end position="32"/>
    </location>
</feature>
<dbReference type="GO" id="GO:0000981">
    <property type="term" value="F:DNA-binding transcription factor activity, RNA polymerase II-specific"/>
    <property type="evidence" value="ECO:0007669"/>
    <property type="project" value="InterPro"/>
</dbReference>
<dbReference type="PROSITE" id="PS50071">
    <property type="entry name" value="HOMEOBOX_2"/>
    <property type="match status" value="1"/>
</dbReference>
<dbReference type="InterPro" id="IPR017970">
    <property type="entry name" value="Homeobox_CS"/>
</dbReference>
<dbReference type="GO" id="GO:0005634">
    <property type="term" value="C:nucleus"/>
    <property type="evidence" value="ECO:0007669"/>
    <property type="project" value="UniProtKB-SubCell"/>
</dbReference>
<keyword evidence="9" id="KW-1185">Reference proteome</keyword>
<protein>
    <recommendedName>
        <fullName evidence="7">Homeobox domain-containing protein</fullName>
    </recommendedName>
</protein>
<evidence type="ECO:0000313" key="9">
    <source>
        <dbReference type="Proteomes" id="UP000784294"/>
    </source>
</evidence>
<accession>A0A3S5CLR5</accession>
<dbReference type="PANTHER" id="PTHR45664:SF12">
    <property type="entry name" value="PANCREAS_DUODENUM HOMEOBOX PROTEIN 1"/>
    <property type="match status" value="1"/>
</dbReference>
<dbReference type="PRINTS" id="PR00024">
    <property type="entry name" value="HOMEOBOX"/>
</dbReference>
<dbReference type="AlphaFoldDB" id="A0A3S5CLR5"/>
<dbReference type="Gene3D" id="1.10.10.60">
    <property type="entry name" value="Homeodomain-like"/>
    <property type="match status" value="1"/>
</dbReference>
<dbReference type="SUPFAM" id="SSF46689">
    <property type="entry name" value="Homeodomain-like"/>
    <property type="match status" value="1"/>
</dbReference>
<dbReference type="GO" id="GO:0000978">
    <property type="term" value="F:RNA polymerase II cis-regulatory region sequence-specific DNA binding"/>
    <property type="evidence" value="ECO:0007669"/>
    <property type="project" value="TreeGrafter"/>
</dbReference>
<evidence type="ECO:0000256" key="1">
    <source>
        <dbReference type="ARBA" id="ARBA00023125"/>
    </source>
</evidence>
<evidence type="ECO:0000259" key="7">
    <source>
        <dbReference type="PROSITE" id="PS50071"/>
    </source>
</evidence>
<gene>
    <name evidence="8" type="ORF">PXEA_LOCUS12343</name>
</gene>
<dbReference type="PRINTS" id="PR00031">
    <property type="entry name" value="HTHREPRESSR"/>
</dbReference>
<feature type="non-terminal residue" evidence="8">
    <location>
        <position position="1"/>
    </location>
</feature>
<keyword evidence="1 4" id="KW-0238">DNA-binding</keyword>
<dbReference type="InterPro" id="IPR000047">
    <property type="entry name" value="HTH_motif"/>
</dbReference>
<dbReference type="Pfam" id="PF00046">
    <property type="entry name" value="Homeodomain"/>
    <property type="match status" value="1"/>
</dbReference>
<keyword evidence="2 4" id="KW-0371">Homeobox</keyword>
<evidence type="ECO:0000256" key="3">
    <source>
        <dbReference type="ARBA" id="ARBA00023242"/>
    </source>
</evidence>
<comment type="caution">
    <text evidence="8">The sequence shown here is derived from an EMBL/GenBank/DDBJ whole genome shotgun (WGS) entry which is preliminary data.</text>
</comment>
<dbReference type="InterPro" id="IPR001356">
    <property type="entry name" value="HD"/>
</dbReference>
<dbReference type="InterPro" id="IPR009057">
    <property type="entry name" value="Homeodomain-like_sf"/>
</dbReference>
<dbReference type="PANTHER" id="PTHR45664">
    <property type="entry name" value="PROTEIN ZERKNUELLT 1-RELATED"/>
    <property type="match status" value="1"/>
</dbReference>
<feature type="compositionally biased region" description="Basic and acidic residues" evidence="6">
    <location>
        <begin position="1"/>
        <end position="13"/>
    </location>
</feature>
<evidence type="ECO:0000256" key="6">
    <source>
        <dbReference type="SAM" id="MobiDB-lite"/>
    </source>
</evidence>
<feature type="region of interest" description="Disordered" evidence="6">
    <location>
        <begin position="1"/>
        <end position="32"/>
    </location>
</feature>
<dbReference type="OrthoDB" id="6159439at2759"/>
<dbReference type="InterPro" id="IPR020479">
    <property type="entry name" value="HD_metazoa"/>
</dbReference>
<evidence type="ECO:0000256" key="4">
    <source>
        <dbReference type="PROSITE-ProRule" id="PRU00108"/>
    </source>
</evidence>
<dbReference type="SMART" id="SM00389">
    <property type="entry name" value="HOX"/>
    <property type="match status" value="1"/>
</dbReference>
<dbReference type="EMBL" id="CAAALY010039254">
    <property type="protein sequence ID" value="VEL18903.1"/>
    <property type="molecule type" value="Genomic_DNA"/>
</dbReference>
<feature type="DNA-binding region" description="Homeobox" evidence="4">
    <location>
        <begin position="50"/>
        <end position="109"/>
    </location>
</feature>
<dbReference type="PROSITE" id="PS00027">
    <property type="entry name" value="HOMEOBOX_1"/>
    <property type="match status" value="1"/>
</dbReference>
<sequence>GTVHEEANGCRDGEDSEEVSFSTTFQSSGVVEPTTSARVKVEALTSASTSKRPRSAYTNTQLVELEKEFHFSNYLAQPRRLELAAQLGLSERQIKIWFQNRRMKQKKETRETEKIKARLVERQECSSITLVHMK</sequence>
<dbReference type="Proteomes" id="UP000784294">
    <property type="component" value="Unassembled WGS sequence"/>
</dbReference>
<name>A0A3S5CLR5_9PLAT</name>
<organism evidence="8 9">
    <name type="scientific">Protopolystoma xenopodis</name>
    <dbReference type="NCBI Taxonomy" id="117903"/>
    <lineage>
        <taxon>Eukaryota</taxon>
        <taxon>Metazoa</taxon>
        <taxon>Spiralia</taxon>
        <taxon>Lophotrochozoa</taxon>
        <taxon>Platyhelminthes</taxon>
        <taxon>Monogenea</taxon>
        <taxon>Polyopisthocotylea</taxon>
        <taxon>Polystomatidea</taxon>
        <taxon>Polystomatidae</taxon>
        <taxon>Protopolystoma</taxon>
    </lineage>
</organism>
<feature type="domain" description="Homeobox" evidence="7">
    <location>
        <begin position="48"/>
        <end position="108"/>
    </location>
</feature>
<proteinExistence type="predicted"/>